<dbReference type="EMBL" id="MU854319">
    <property type="protein sequence ID" value="KAK4044433.1"/>
    <property type="molecule type" value="Genomic_DNA"/>
</dbReference>
<reference evidence="3" key="1">
    <citation type="journal article" date="2023" name="Mol. Phylogenet. Evol.">
        <title>Genome-scale phylogeny and comparative genomics of the fungal order Sordariales.</title>
        <authorList>
            <person name="Hensen N."/>
            <person name="Bonometti L."/>
            <person name="Westerberg I."/>
            <person name="Brannstrom I.O."/>
            <person name="Guillou S."/>
            <person name="Cros-Aarteil S."/>
            <person name="Calhoun S."/>
            <person name="Haridas S."/>
            <person name="Kuo A."/>
            <person name="Mondo S."/>
            <person name="Pangilinan J."/>
            <person name="Riley R."/>
            <person name="LaButti K."/>
            <person name="Andreopoulos B."/>
            <person name="Lipzen A."/>
            <person name="Chen C."/>
            <person name="Yan M."/>
            <person name="Daum C."/>
            <person name="Ng V."/>
            <person name="Clum A."/>
            <person name="Steindorff A."/>
            <person name="Ohm R.A."/>
            <person name="Martin F."/>
            <person name="Silar P."/>
            <person name="Natvig D.O."/>
            <person name="Lalanne C."/>
            <person name="Gautier V."/>
            <person name="Ament-Velasquez S.L."/>
            <person name="Kruys A."/>
            <person name="Hutchinson M.I."/>
            <person name="Powell A.J."/>
            <person name="Barry K."/>
            <person name="Miller A.N."/>
            <person name="Grigoriev I.V."/>
            <person name="Debuchy R."/>
            <person name="Gladieux P."/>
            <person name="Hiltunen Thoren M."/>
            <person name="Johannesson H."/>
        </authorList>
    </citation>
    <scope>NUCLEOTIDE SEQUENCE [LARGE SCALE GENOMIC DNA]</scope>
    <source>
        <strain evidence="3">CBS 284.82</strain>
    </source>
</reference>
<evidence type="ECO:0000313" key="2">
    <source>
        <dbReference type="EMBL" id="KAK4044433.1"/>
    </source>
</evidence>
<feature type="region of interest" description="Disordered" evidence="1">
    <location>
        <begin position="238"/>
        <end position="271"/>
    </location>
</feature>
<evidence type="ECO:0000256" key="1">
    <source>
        <dbReference type="SAM" id="MobiDB-lite"/>
    </source>
</evidence>
<evidence type="ECO:0000313" key="3">
    <source>
        <dbReference type="Proteomes" id="UP001303115"/>
    </source>
</evidence>
<gene>
    <name evidence="2" type="ORF">C8A01DRAFT_12266</name>
</gene>
<feature type="compositionally biased region" description="Polar residues" evidence="1">
    <location>
        <begin position="128"/>
        <end position="138"/>
    </location>
</feature>
<feature type="compositionally biased region" description="Low complexity" evidence="1">
    <location>
        <begin position="412"/>
        <end position="423"/>
    </location>
</feature>
<accession>A0AAN6PNS4</accession>
<feature type="region of interest" description="Disordered" evidence="1">
    <location>
        <begin position="75"/>
        <end position="113"/>
    </location>
</feature>
<dbReference type="AlphaFoldDB" id="A0AAN6PNS4"/>
<protein>
    <submittedName>
        <fullName evidence="2">Uncharacterized protein</fullName>
    </submittedName>
</protein>
<feature type="region of interest" description="Disordered" evidence="1">
    <location>
        <begin position="322"/>
        <end position="357"/>
    </location>
</feature>
<name>A0AAN6PNS4_9PEZI</name>
<dbReference type="Proteomes" id="UP001303115">
    <property type="component" value="Unassembled WGS sequence"/>
</dbReference>
<organism evidence="2 3">
    <name type="scientific">Parachaetomium inaequale</name>
    <dbReference type="NCBI Taxonomy" id="2588326"/>
    <lineage>
        <taxon>Eukaryota</taxon>
        <taxon>Fungi</taxon>
        <taxon>Dikarya</taxon>
        <taxon>Ascomycota</taxon>
        <taxon>Pezizomycotina</taxon>
        <taxon>Sordariomycetes</taxon>
        <taxon>Sordariomycetidae</taxon>
        <taxon>Sordariales</taxon>
        <taxon>Chaetomiaceae</taxon>
        <taxon>Parachaetomium</taxon>
    </lineage>
</organism>
<feature type="compositionally biased region" description="Low complexity" evidence="1">
    <location>
        <begin position="168"/>
        <end position="182"/>
    </location>
</feature>
<feature type="region of interest" description="Disordered" evidence="1">
    <location>
        <begin position="518"/>
        <end position="543"/>
    </location>
</feature>
<feature type="compositionally biased region" description="Pro residues" evidence="1">
    <location>
        <begin position="330"/>
        <end position="345"/>
    </location>
</feature>
<proteinExistence type="predicted"/>
<feature type="region of interest" description="Disordered" evidence="1">
    <location>
        <begin position="128"/>
        <end position="221"/>
    </location>
</feature>
<feature type="region of interest" description="Disordered" evidence="1">
    <location>
        <begin position="406"/>
        <end position="456"/>
    </location>
</feature>
<comment type="caution">
    <text evidence="2">The sequence shown here is derived from an EMBL/GenBank/DDBJ whole genome shotgun (WGS) entry which is preliminary data.</text>
</comment>
<keyword evidence="3" id="KW-1185">Reference proteome</keyword>
<sequence>MATRFEKLDEQLDRLGKLFSRKKRAADSHDPGAVRNRAATPILFLTGLDATSQTFPEPSFIRPTSSRMMAREEVLWPSHSTRRARSLPESPRTPHLTAPASRTDMENDCPAIPARYSSLGSTIAQRSSSLYPASSTDGPPSELMEFSFSPASRGSECASSPRRRSRPSSKPLVRSPSVSVSPRARDRKRYLASTQDKVSRPQDQESPVCKQSTRQYKAPGLAPLHRDSRCLEGAYLAPPLSPRPVPLAKPSCDEHHGKASHRPRSLSISGSNIKHVSEALRKATSLSNLLTAKDSNSDPTLKEPSVKDFLALSDDDIADGHAASRIQPPASSPPTIALPPNPSPASTPVRTKPAPTKPSYPLLMLSPPLASRPAAEAAIEAARIATKYQFDLVYVVNMWPKHMSRPSRFCGTPAATSPARTATPSPPESPVSHSSGYDSGFESRTPAPRDNPRSGAATGRLMAAYGLPSIMYPFRISAPVHQKVLRTQGWLEYRNDSGAQDEFARGYSCSFYTGYSPARGREPDRITTTTTPDGGKPKNNPPNRGLVFAAFRVPREDGTPVCSSAEELEALHKDAEALVDMLIDHVRAPTTPSSRRCVAGPKGRMTMKTGAPLVAI</sequence>